<evidence type="ECO:0000313" key="2">
    <source>
        <dbReference type="EMBL" id="KAH9307239.1"/>
    </source>
</evidence>
<reference evidence="2 3" key="1">
    <citation type="journal article" date="2021" name="Nat. Plants">
        <title>The Taxus genome provides insights into paclitaxel biosynthesis.</title>
        <authorList>
            <person name="Xiong X."/>
            <person name="Gou J."/>
            <person name="Liao Q."/>
            <person name="Li Y."/>
            <person name="Zhou Q."/>
            <person name="Bi G."/>
            <person name="Li C."/>
            <person name="Du R."/>
            <person name="Wang X."/>
            <person name="Sun T."/>
            <person name="Guo L."/>
            <person name="Liang H."/>
            <person name="Lu P."/>
            <person name="Wu Y."/>
            <person name="Zhang Z."/>
            <person name="Ro D.K."/>
            <person name="Shang Y."/>
            <person name="Huang S."/>
            <person name="Yan J."/>
        </authorList>
    </citation>
    <scope>NUCLEOTIDE SEQUENCE [LARGE SCALE GENOMIC DNA]</scope>
    <source>
        <strain evidence="2">Ta-2019</strain>
    </source>
</reference>
<feature type="compositionally biased region" description="Basic and acidic residues" evidence="1">
    <location>
        <begin position="1"/>
        <end position="12"/>
    </location>
</feature>
<sequence>TIMDRLYRHQQEPPDLQNTTSVKQDSMDLVVRALAENFGIGKSQEEEEDMEEREETPVEKVKSNHAPFKFEAK</sequence>
<feature type="region of interest" description="Disordered" evidence="1">
    <location>
        <begin position="40"/>
        <end position="73"/>
    </location>
</feature>
<organism evidence="2 3">
    <name type="scientific">Taxus chinensis</name>
    <name type="common">Chinese yew</name>
    <name type="synonym">Taxus wallichiana var. chinensis</name>
    <dbReference type="NCBI Taxonomy" id="29808"/>
    <lineage>
        <taxon>Eukaryota</taxon>
        <taxon>Viridiplantae</taxon>
        <taxon>Streptophyta</taxon>
        <taxon>Embryophyta</taxon>
        <taxon>Tracheophyta</taxon>
        <taxon>Spermatophyta</taxon>
        <taxon>Pinopsida</taxon>
        <taxon>Pinidae</taxon>
        <taxon>Conifers II</taxon>
        <taxon>Cupressales</taxon>
        <taxon>Taxaceae</taxon>
        <taxon>Taxus</taxon>
    </lineage>
</organism>
<evidence type="ECO:0000256" key="1">
    <source>
        <dbReference type="SAM" id="MobiDB-lite"/>
    </source>
</evidence>
<dbReference type="AlphaFoldDB" id="A0AA38FMX2"/>
<feature type="non-terminal residue" evidence="2">
    <location>
        <position position="1"/>
    </location>
</feature>
<dbReference type="EMBL" id="JAHRHJ020000007">
    <property type="protein sequence ID" value="KAH9307239.1"/>
    <property type="molecule type" value="Genomic_DNA"/>
</dbReference>
<gene>
    <name evidence="2" type="ORF">KI387_035150</name>
</gene>
<feature type="non-terminal residue" evidence="2">
    <location>
        <position position="73"/>
    </location>
</feature>
<feature type="compositionally biased region" description="Acidic residues" evidence="1">
    <location>
        <begin position="45"/>
        <end position="54"/>
    </location>
</feature>
<proteinExistence type="predicted"/>
<accession>A0AA38FMX2</accession>
<feature type="compositionally biased region" description="Basic and acidic residues" evidence="1">
    <location>
        <begin position="55"/>
        <end position="73"/>
    </location>
</feature>
<dbReference type="Proteomes" id="UP000824469">
    <property type="component" value="Unassembled WGS sequence"/>
</dbReference>
<evidence type="ECO:0000313" key="3">
    <source>
        <dbReference type="Proteomes" id="UP000824469"/>
    </source>
</evidence>
<protein>
    <submittedName>
        <fullName evidence="2">Uncharacterized protein</fullName>
    </submittedName>
</protein>
<keyword evidence="3" id="KW-1185">Reference proteome</keyword>
<name>A0AA38FMX2_TAXCH</name>
<comment type="caution">
    <text evidence="2">The sequence shown here is derived from an EMBL/GenBank/DDBJ whole genome shotgun (WGS) entry which is preliminary data.</text>
</comment>
<feature type="region of interest" description="Disordered" evidence="1">
    <location>
        <begin position="1"/>
        <end position="20"/>
    </location>
</feature>